<feature type="region of interest" description="Disordered" evidence="1">
    <location>
        <begin position="108"/>
        <end position="141"/>
    </location>
</feature>
<protein>
    <submittedName>
        <fullName evidence="2">Uncharacterized protein</fullName>
    </submittedName>
</protein>
<evidence type="ECO:0000256" key="1">
    <source>
        <dbReference type="SAM" id="MobiDB-lite"/>
    </source>
</evidence>
<comment type="caution">
    <text evidence="2">The sequence shown here is derived from an EMBL/GenBank/DDBJ whole genome shotgun (WGS) entry which is preliminary data.</text>
</comment>
<evidence type="ECO:0000313" key="2">
    <source>
        <dbReference type="EMBL" id="CAG7691899.1"/>
    </source>
</evidence>
<reference evidence="2" key="1">
    <citation type="submission" date="2021-06" db="EMBL/GenBank/DDBJ databases">
        <authorList>
            <person name="Hodson N. C."/>
            <person name="Mongue J. A."/>
            <person name="Jaron S. K."/>
        </authorList>
    </citation>
    <scope>NUCLEOTIDE SEQUENCE</scope>
</reference>
<organism evidence="2 3">
    <name type="scientific">Allacma fusca</name>
    <dbReference type="NCBI Taxonomy" id="39272"/>
    <lineage>
        <taxon>Eukaryota</taxon>
        <taxon>Metazoa</taxon>
        <taxon>Ecdysozoa</taxon>
        <taxon>Arthropoda</taxon>
        <taxon>Hexapoda</taxon>
        <taxon>Collembola</taxon>
        <taxon>Symphypleona</taxon>
        <taxon>Sminthuridae</taxon>
        <taxon>Allacma</taxon>
    </lineage>
</organism>
<evidence type="ECO:0000313" key="3">
    <source>
        <dbReference type="Proteomes" id="UP000708208"/>
    </source>
</evidence>
<proteinExistence type="predicted"/>
<accession>A0A8J2JH65</accession>
<gene>
    <name evidence="2" type="ORF">AFUS01_LOCUS3608</name>
</gene>
<name>A0A8J2JH65_9HEXA</name>
<dbReference type="Proteomes" id="UP000708208">
    <property type="component" value="Unassembled WGS sequence"/>
</dbReference>
<dbReference type="EMBL" id="CAJVCH010021824">
    <property type="protein sequence ID" value="CAG7691899.1"/>
    <property type="molecule type" value="Genomic_DNA"/>
</dbReference>
<keyword evidence="3" id="KW-1185">Reference proteome</keyword>
<dbReference type="AlphaFoldDB" id="A0A8J2JH65"/>
<sequence length="141" mass="15353">MKKLITANNINNSVLKSHGSQISTLESLSKTQTEEIMDLKTKLFQTDNNKNLIATEGNGNLIVRRLSAPSRNSHNSANSVIKTELVAKLCDAADEELEILKSFDAEPITSFNKSPNRQSASKNSNSKPVGKSTNLRRGALA</sequence>
<feature type="compositionally biased region" description="Polar residues" evidence="1">
    <location>
        <begin position="109"/>
        <end position="135"/>
    </location>
</feature>